<evidence type="ECO:0000313" key="4">
    <source>
        <dbReference type="Proteomes" id="UP000007881"/>
    </source>
</evidence>
<dbReference type="SUPFAM" id="SSF143422">
    <property type="entry name" value="Transposase IS200-like"/>
    <property type="match status" value="1"/>
</dbReference>
<dbReference type="HOGENOM" id="CLU_876775_0_0_0"/>
<dbReference type="KEGG" id="phm:PSMK_05190"/>
<dbReference type="OrthoDB" id="248091at2"/>
<feature type="domain" description="Transposase IS200-like" evidence="2">
    <location>
        <begin position="14"/>
        <end position="192"/>
    </location>
</feature>
<dbReference type="SMART" id="SM01321">
    <property type="entry name" value="Y1_Tnp"/>
    <property type="match status" value="1"/>
</dbReference>
<evidence type="ECO:0000256" key="1">
    <source>
        <dbReference type="SAM" id="MobiDB-lite"/>
    </source>
</evidence>
<dbReference type="PANTHER" id="PTHR34322:SF2">
    <property type="entry name" value="TRANSPOSASE IS200-LIKE DOMAIN-CONTAINING PROTEIN"/>
    <property type="match status" value="1"/>
</dbReference>
<dbReference type="Proteomes" id="UP000007881">
    <property type="component" value="Chromosome"/>
</dbReference>
<dbReference type="GO" id="GO:0006313">
    <property type="term" value="P:DNA transposition"/>
    <property type="evidence" value="ECO:0007669"/>
    <property type="project" value="InterPro"/>
</dbReference>
<dbReference type="PANTHER" id="PTHR34322">
    <property type="entry name" value="TRANSPOSASE, Y1_TNP DOMAIN-CONTAINING"/>
    <property type="match status" value="1"/>
</dbReference>
<feature type="compositionally biased region" description="Basic and acidic residues" evidence="1">
    <location>
        <begin position="200"/>
        <end position="216"/>
    </location>
</feature>
<organism evidence="3 4">
    <name type="scientific">Phycisphaera mikurensis (strain NBRC 102666 / KCTC 22515 / FYK2301M01)</name>
    <dbReference type="NCBI Taxonomy" id="1142394"/>
    <lineage>
        <taxon>Bacteria</taxon>
        <taxon>Pseudomonadati</taxon>
        <taxon>Planctomycetota</taxon>
        <taxon>Phycisphaerae</taxon>
        <taxon>Phycisphaerales</taxon>
        <taxon>Phycisphaeraceae</taxon>
        <taxon>Phycisphaera</taxon>
    </lineage>
</organism>
<reference evidence="3 4" key="1">
    <citation type="submission" date="2012-02" db="EMBL/GenBank/DDBJ databases">
        <title>Complete genome sequence of Phycisphaera mikurensis NBRC 102666.</title>
        <authorList>
            <person name="Ankai A."/>
            <person name="Hosoyama A."/>
            <person name="Terui Y."/>
            <person name="Sekine M."/>
            <person name="Fukai R."/>
            <person name="Kato Y."/>
            <person name="Nakamura S."/>
            <person name="Yamada-Narita S."/>
            <person name="Kawakoshi A."/>
            <person name="Fukunaga Y."/>
            <person name="Yamazaki S."/>
            <person name="Fujita N."/>
        </authorList>
    </citation>
    <scope>NUCLEOTIDE SEQUENCE [LARGE SCALE GENOMIC DNA]</scope>
    <source>
        <strain evidence="4">NBRC 102666 / KCTC 22515 / FYK2301M01</strain>
    </source>
</reference>
<proteinExistence type="predicted"/>
<dbReference type="EMBL" id="AP012338">
    <property type="protein sequence ID" value="BAM02678.1"/>
    <property type="molecule type" value="Genomic_DNA"/>
</dbReference>
<protein>
    <recommendedName>
        <fullName evidence="2">Transposase IS200-like domain-containing protein</fullName>
    </recommendedName>
</protein>
<sequence length="334" mass="37073">MPRRNRCLIVDPDLPQAWHVSNRCARSLFLLEPGAQDRGDREPEDHRKELLLARLEKLAAVSSIEVLAFSVMGNHLHLVLRNVPEVGHAWSPREVLDRWLALHPLRNRQGPREPEPGELEALVADKGWVAATRRKLMDLSQFMKELKQHVAVAVNKLESGSGAFWSGRYKSKPIDDPEGHQLVRSMVYVDLNPLAAGLCDRPEDGRHTSLEGRLGRDQPATPQQAEPAERAPTAAFRRSRSASWLVPLAGEDPRSRMHEAARAASAAVPAAGRTVLAGLTLRRYLRVVDAVSRLLRSGKASLDRRLAPILERVGLGPEDLRVGFARMATGSPHF</sequence>
<accession>I0IBP0</accession>
<gene>
    <name evidence="3" type="ordered locus">PSMK_05190</name>
</gene>
<dbReference type="RefSeq" id="WP_014435898.1">
    <property type="nucleotide sequence ID" value="NC_017080.1"/>
</dbReference>
<feature type="region of interest" description="Disordered" evidence="1">
    <location>
        <begin position="199"/>
        <end position="233"/>
    </location>
</feature>
<dbReference type="Gene3D" id="3.30.70.1290">
    <property type="entry name" value="Transposase IS200-like"/>
    <property type="match status" value="1"/>
</dbReference>
<dbReference type="GO" id="GO:0004803">
    <property type="term" value="F:transposase activity"/>
    <property type="evidence" value="ECO:0007669"/>
    <property type="project" value="InterPro"/>
</dbReference>
<keyword evidence="4" id="KW-1185">Reference proteome</keyword>
<dbReference type="AlphaFoldDB" id="I0IBP0"/>
<dbReference type="eggNOG" id="COG1943">
    <property type="taxonomic scope" value="Bacteria"/>
</dbReference>
<dbReference type="InterPro" id="IPR036515">
    <property type="entry name" value="Transposase_17_sf"/>
</dbReference>
<name>I0IBP0_PHYMF</name>
<evidence type="ECO:0000313" key="3">
    <source>
        <dbReference type="EMBL" id="BAM02678.1"/>
    </source>
</evidence>
<dbReference type="GO" id="GO:0003677">
    <property type="term" value="F:DNA binding"/>
    <property type="evidence" value="ECO:0007669"/>
    <property type="project" value="InterPro"/>
</dbReference>
<evidence type="ECO:0000259" key="2">
    <source>
        <dbReference type="SMART" id="SM01321"/>
    </source>
</evidence>
<dbReference type="InterPro" id="IPR002686">
    <property type="entry name" value="Transposase_17"/>
</dbReference>
<dbReference type="STRING" id="1142394.PSMK_05190"/>